<organism evidence="1">
    <name type="scientific">marine sediment metagenome</name>
    <dbReference type="NCBI Taxonomy" id="412755"/>
    <lineage>
        <taxon>unclassified sequences</taxon>
        <taxon>metagenomes</taxon>
        <taxon>ecological metagenomes</taxon>
    </lineage>
</organism>
<accession>A0A0F9JJU0</accession>
<name>A0A0F9JJU0_9ZZZZ</name>
<gene>
    <name evidence="1" type="ORF">LCGC14_1519900</name>
</gene>
<protein>
    <submittedName>
        <fullName evidence="1">Uncharacterized protein</fullName>
    </submittedName>
</protein>
<proteinExistence type="predicted"/>
<evidence type="ECO:0000313" key="1">
    <source>
        <dbReference type="EMBL" id="KKM62621.1"/>
    </source>
</evidence>
<comment type="caution">
    <text evidence="1">The sequence shown here is derived from an EMBL/GenBank/DDBJ whole genome shotgun (WGS) entry which is preliminary data.</text>
</comment>
<dbReference type="Pfam" id="PF24692">
    <property type="entry name" value="DUF7659"/>
    <property type="match status" value="1"/>
</dbReference>
<dbReference type="AlphaFoldDB" id="A0A0F9JJU0"/>
<dbReference type="EMBL" id="LAZR01011257">
    <property type="protein sequence ID" value="KKM62621.1"/>
    <property type="molecule type" value="Genomic_DNA"/>
</dbReference>
<sequence length="129" mass="14782">METYTDMKKRHGEEIDSFEGLFFAFSNKQLDEGLEKMKATTKDIVSIGVGGFILKTEVVAWENLFNMHDKERKERLKDEKKLVDALVYELNNHEYGYTYDPSSALEALGLTVESVEPKLLKKACKLVLT</sequence>
<dbReference type="InterPro" id="IPR056076">
    <property type="entry name" value="DUF7659"/>
</dbReference>
<reference evidence="1" key="1">
    <citation type="journal article" date="2015" name="Nature">
        <title>Complex archaea that bridge the gap between prokaryotes and eukaryotes.</title>
        <authorList>
            <person name="Spang A."/>
            <person name="Saw J.H."/>
            <person name="Jorgensen S.L."/>
            <person name="Zaremba-Niedzwiedzka K."/>
            <person name="Martijn J."/>
            <person name="Lind A.E."/>
            <person name="van Eijk R."/>
            <person name="Schleper C."/>
            <person name="Guy L."/>
            <person name="Ettema T.J."/>
        </authorList>
    </citation>
    <scope>NUCLEOTIDE SEQUENCE</scope>
</reference>